<keyword evidence="1 7" id="KW-0723">Serine/threonine-protein kinase</keyword>
<dbReference type="Gene3D" id="1.10.510.10">
    <property type="entry name" value="Transferase(Phosphotransferase) domain 1"/>
    <property type="match status" value="1"/>
</dbReference>
<dbReference type="InterPro" id="IPR017441">
    <property type="entry name" value="Protein_kinase_ATP_BS"/>
</dbReference>
<keyword evidence="10" id="KW-1185">Reference proteome</keyword>
<comment type="caution">
    <text evidence="9">The sequence shown here is derived from an EMBL/GenBank/DDBJ whole genome shotgun (WGS) entry which is preliminary data.</text>
</comment>
<organism evidence="9 10">
    <name type="scientific">Aphanomyces euteiches</name>
    <dbReference type="NCBI Taxonomy" id="100861"/>
    <lineage>
        <taxon>Eukaryota</taxon>
        <taxon>Sar</taxon>
        <taxon>Stramenopiles</taxon>
        <taxon>Oomycota</taxon>
        <taxon>Saprolegniomycetes</taxon>
        <taxon>Saprolegniales</taxon>
        <taxon>Verrucalvaceae</taxon>
        <taxon>Aphanomyces</taxon>
    </lineage>
</organism>
<dbReference type="VEuPathDB" id="FungiDB:AeMF1_004690"/>
<protein>
    <recommendedName>
        <fullName evidence="8">Protein kinase domain-containing protein</fullName>
    </recommendedName>
</protein>
<dbReference type="PANTHER" id="PTHR44329">
    <property type="entry name" value="SERINE/THREONINE-PROTEIN KINASE TNNI3K-RELATED"/>
    <property type="match status" value="1"/>
</dbReference>
<feature type="domain" description="Protein kinase" evidence="8">
    <location>
        <begin position="105"/>
        <end position="363"/>
    </location>
</feature>
<keyword evidence="5 6" id="KW-0067">ATP-binding</keyword>
<dbReference type="InterPro" id="IPR051681">
    <property type="entry name" value="Ser/Thr_Kinases-Pseudokinases"/>
</dbReference>
<evidence type="ECO:0000256" key="7">
    <source>
        <dbReference type="RuleBase" id="RU000304"/>
    </source>
</evidence>
<dbReference type="PROSITE" id="PS00108">
    <property type="entry name" value="PROTEIN_KINASE_ST"/>
    <property type="match status" value="1"/>
</dbReference>
<dbReference type="InterPro" id="IPR001245">
    <property type="entry name" value="Ser-Thr/Tyr_kinase_cat_dom"/>
</dbReference>
<evidence type="ECO:0000313" key="10">
    <source>
        <dbReference type="Proteomes" id="UP000481153"/>
    </source>
</evidence>
<keyword evidence="2" id="KW-0808">Transferase</keyword>
<dbReference type="InterPro" id="IPR000719">
    <property type="entry name" value="Prot_kinase_dom"/>
</dbReference>
<keyword evidence="3 6" id="KW-0547">Nucleotide-binding</keyword>
<evidence type="ECO:0000256" key="1">
    <source>
        <dbReference type="ARBA" id="ARBA00022527"/>
    </source>
</evidence>
<reference evidence="9 10" key="1">
    <citation type="submission" date="2019-07" db="EMBL/GenBank/DDBJ databases">
        <title>Genomics analysis of Aphanomyces spp. identifies a new class of oomycete effector associated with host adaptation.</title>
        <authorList>
            <person name="Gaulin E."/>
        </authorList>
    </citation>
    <scope>NUCLEOTIDE SEQUENCE [LARGE SCALE GENOMIC DNA]</scope>
    <source>
        <strain evidence="9 10">ATCC 201684</strain>
    </source>
</reference>
<dbReference type="GO" id="GO:0004674">
    <property type="term" value="F:protein serine/threonine kinase activity"/>
    <property type="evidence" value="ECO:0007669"/>
    <property type="project" value="UniProtKB-KW"/>
</dbReference>
<dbReference type="PANTHER" id="PTHR44329:SF288">
    <property type="entry name" value="MITOGEN-ACTIVATED PROTEIN KINASE KINASE KINASE 20"/>
    <property type="match status" value="1"/>
</dbReference>
<dbReference type="GO" id="GO:0005524">
    <property type="term" value="F:ATP binding"/>
    <property type="evidence" value="ECO:0007669"/>
    <property type="project" value="UniProtKB-UniRule"/>
</dbReference>
<evidence type="ECO:0000256" key="5">
    <source>
        <dbReference type="ARBA" id="ARBA00022840"/>
    </source>
</evidence>
<evidence type="ECO:0000313" key="9">
    <source>
        <dbReference type="EMBL" id="KAF0723744.1"/>
    </source>
</evidence>
<dbReference type="SUPFAM" id="SSF56112">
    <property type="entry name" value="Protein kinase-like (PK-like)"/>
    <property type="match status" value="1"/>
</dbReference>
<dbReference type="Pfam" id="PF07714">
    <property type="entry name" value="PK_Tyr_Ser-Thr"/>
    <property type="match status" value="1"/>
</dbReference>
<feature type="binding site" evidence="6">
    <location>
        <position position="132"/>
    </location>
    <ligand>
        <name>ATP</name>
        <dbReference type="ChEBI" id="CHEBI:30616"/>
    </ligand>
</feature>
<dbReference type="PROSITE" id="PS50011">
    <property type="entry name" value="PROTEIN_KINASE_DOM"/>
    <property type="match status" value="1"/>
</dbReference>
<dbReference type="AlphaFoldDB" id="A0A6G0W972"/>
<gene>
    <name evidence="9" type="ORF">Ae201684_017416</name>
</gene>
<dbReference type="PROSITE" id="PS00107">
    <property type="entry name" value="PROTEIN_KINASE_ATP"/>
    <property type="match status" value="1"/>
</dbReference>
<dbReference type="InterPro" id="IPR011009">
    <property type="entry name" value="Kinase-like_dom_sf"/>
</dbReference>
<evidence type="ECO:0000256" key="3">
    <source>
        <dbReference type="ARBA" id="ARBA00022741"/>
    </source>
</evidence>
<comment type="similarity">
    <text evidence="7">Belongs to the protein kinase superfamily.</text>
</comment>
<name>A0A6G0W972_9STRA</name>
<dbReference type="InterPro" id="IPR008271">
    <property type="entry name" value="Ser/Thr_kinase_AS"/>
</dbReference>
<evidence type="ECO:0000256" key="6">
    <source>
        <dbReference type="PROSITE-ProRule" id="PRU10141"/>
    </source>
</evidence>
<dbReference type="Gene3D" id="3.30.200.20">
    <property type="entry name" value="Phosphorylase Kinase, domain 1"/>
    <property type="match status" value="1"/>
</dbReference>
<dbReference type="EMBL" id="VJMJ01000296">
    <property type="protein sequence ID" value="KAF0723744.1"/>
    <property type="molecule type" value="Genomic_DNA"/>
</dbReference>
<accession>A0A6G0W972</accession>
<evidence type="ECO:0000259" key="8">
    <source>
        <dbReference type="PROSITE" id="PS50011"/>
    </source>
</evidence>
<evidence type="ECO:0000256" key="4">
    <source>
        <dbReference type="ARBA" id="ARBA00022777"/>
    </source>
</evidence>
<evidence type="ECO:0000256" key="2">
    <source>
        <dbReference type="ARBA" id="ARBA00022679"/>
    </source>
</evidence>
<dbReference type="SMART" id="SM00220">
    <property type="entry name" value="S_TKc"/>
    <property type="match status" value="1"/>
</dbReference>
<proteinExistence type="inferred from homology"/>
<sequence length="368" mass="41767">MIEKMRSLDEKLKSIVATPEIKRQDDALAELMIQLQRGLEYYENQVALGNITTDHSFKCLLNESKGKINDTVAVIRHAHDVPESFCVDNIESWMLSSDDIVFDPSKTSTILGCGGFGLVMKGMYYGREVAVKQFHEILATDSADLEKCIAKEIKAWMTFSHEPYILTLYGVCTKVPTPILVSELCQTNIRRYIRSNPAMLLPMIYQFACGLATIHKAGIIHRDLKGDNVLVTFQNTVAIADFGLSRTAMSLEKTTIGSTGMGTLNWMSPEQYLRPRRATTKSDIWSFGMTVWEILCNDTPFRGCTRFEFENEIFQSESDRPEKPQDLDSQYEPLWTLMTNCWQLNPIARPSAVEIVEFVNIHYGCLLE</sequence>
<keyword evidence="4" id="KW-0418">Kinase</keyword>
<dbReference type="Proteomes" id="UP000481153">
    <property type="component" value="Unassembled WGS sequence"/>
</dbReference>